<feature type="transmembrane region" description="Helical" evidence="1">
    <location>
        <begin position="6"/>
        <end position="27"/>
    </location>
</feature>
<keyword evidence="1" id="KW-0472">Membrane</keyword>
<proteinExistence type="predicted"/>
<dbReference type="EMBL" id="JBEOME010000003">
    <property type="protein sequence ID" value="MER3121078.1"/>
    <property type="molecule type" value="Genomic_DNA"/>
</dbReference>
<evidence type="ECO:0000313" key="2">
    <source>
        <dbReference type="EMBL" id="MER3121078.1"/>
    </source>
</evidence>
<reference evidence="2 3" key="1">
    <citation type="submission" date="2024-06" db="EMBL/GenBank/DDBJ databases">
        <title>Construction of an artificial bacterial consortium using nitrogen cycle bacteria from Cuatro Cienegas Basin and a mangrove forest.</title>
        <authorList>
            <person name="Aguilera-Najera D."/>
            <person name="Marquez-Cianci L."/>
            <person name="Martinez-Perez E."/>
            <person name="Rosas-Barrera M."/>
            <person name="Rodriguez-Cruz U.E."/>
            <person name="Tapia-Lopez R."/>
            <person name="Eguiarte L.E."/>
            <person name="Souza-Saldivar V."/>
        </authorList>
    </citation>
    <scope>NUCLEOTIDE SEQUENCE [LARGE SCALE GENOMIC DNA]</scope>
    <source>
        <strain evidence="2 3">S14-15</strain>
    </source>
</reference>
<accession>A0ABV1S3G4</accession>
<dbReference type="Proteomes" id="UP001467674">
    <property type="component" value="Unassembled WGS sequence"/>
</dbReference>
<evidence type="ECO:0000256" key="1">
    <source>
        <dbReference type="SAM" id="Phobius"/>
    </source>
</evidence>
<keyword evidence="1" id="KW-0812">Transmembrane</keyword>
<evidence type="ECO:0000313" key="3">
    <source>
        <dbReference type="Proteomes" id="UP001467674"/>
    </source>
</evidence>
<dbReference type="RefSeq" id="WP_350385455.1">
    <property type="nucleotide sequence ID" value="NZ_JBEOME010000003.1"/>
</dbReference>
<name>A0ABV1S3G4_BACAB</name>
<comment type="caution">
    <text evidence="2">The sequence shown here is derived from an EMBL/GenBank/DDBJ whole genome shotgun (WGS) entry which is preliminary data.</text>
</comment>
<keyword evidence="3" id="KW-1185">Reference proteome</keyword>
<gene>
    <name evidence="2" type="ORF">ABQG71_07710</name>
</gene>
<protein>
    <submittedName>
        <fullName evidence="2">Uncharacterized protein</fullName>
    </submittedName>
</protein>
<keyword evidence="1" id="KW-1133">Transmembrane helix</keyword>
<organism evidence="2 3">
    <name type="scientific">Bacillus altitudinis</name>
    <dbReference type="NCBI Taxonomy" id="293387"/>
    <lineage>
        <taxon>Bacteria</taxon>
        <taxon>Bacillati</taxon>
        <taxon>Bacillota</taxon>
        <taxon>Bacilli</taxon>
        <taxon>Bacillales</taxon>
        <taxon>Bacillaceae</taxon>
        <taxon>Bacillus</taxon>
    </lineage>
</organism>
<sequence>MNVLEFISSIINTIIWPIFIFVAILILKTPIAELIKNIARIKYGSFELELIDKKLSEVTINSVQSNADVSLDYQSPVINEFNIIREQISSLGPRVPVVTAFRVVKSRMYDLCVKHDISSKNNRNAIDILYDLKIIDLNIRDSYKNLNELFYILSNYDQISESQANKFIDASELLAINLDKLSERR</sequence>